<sequence>MLQRRNIASGTYLITKQENFKQSAEIISKLTPNDIKIAIKQKQNKQLITNRAVFELLKNVNIVGERIMVMLYAREEIDINNLLPEEFPTATEKARLAYLDPTAVAKYFNNLIKNIIKFIFGYRKPEGRVLDSWSSDFNEKLHLDILRIAKCTLFYKLEAPGKIYPELGVIALQHRNAYINNHNPYINASCHGNNDIRFITAVKLALAYIHYITDYIMKSDIVGQTEVTGPQVSMYLLNFKDHYTPNKFVTIYLNSFETYLFSQYLNKNLFNLTYSESSDTNSNDNEPEQNEDSSKFADDEIFTIINLGNRVNTVNLCIDYMYCNEQLRNMCFYNYAATIHKIKINSKELDKLKRQKNRKGYATRVDQFLFLDEEKECNETCDHDTIHPQHSTHMQAHW</sequence>
<comment type="caution">
    <text evidence="1">The sequence shown here is derived from an EMBL/GenBank/DDBJ whole genome shotgun (WGS) entry which is preliminary data.</text>
</comment>
<dbReference type="OrthoDB" id="3259294at2759"/>
<keyword evidence="2" id="KW-1185">Reference proteome</keyword>
<name>A0A9N9NB84_9GLOM</name>
<organism evidence="1 2">
    <name type="scientific">Cetraspora pellucida</name>
    <dbReference type="NCBI Taxonomy" id="1433469"/>
    <lineage>
        <taxon>Eukaryota</taxon>
        <taxon>Fungi</taxon>
        <taxon>Fungi incertae sedis</taxon>
        <taxon>Mucoromycota</taxon>
        <taxon>Glomeromycotina</taxon>
        <taxon>Glomeromycetes</taxon>
        <taxon>Diversisporales</taxon>
        <taxon>Gigasporaceae</taxon>
        <taxon>Cetraspora</taxon>
    </lineage>
</organism>
<dbReference type="AlphaFoldDB" id="A0A9N9NB84"/>
<proteinExistence type="predicted"/>
<accession>A0A9N9NB84</accession>
<evidence type="ECO:0000313" key="1">
    <source>
        <dbReference type="EMBL" id="CAG8717199.1"/>
    </source>
</evidence>
<dbReference type="Proteomes" id="UP000789759">
    <property type="component" value="Unassembled WGS sequence"/>
</dbReference>
<gene>
    <name evidence="1" type="ORF">CPELLU_LOCUS12674</name>
</gene>
<reference evidence="1" key="1">
    <citation type="submission" date="2021-06" db="EMBL/GenBank/DDBJ databases">
        <authorList>
            <person name="Kallberg Y."/>
            <person name="Tangrot J."/>
            <person name="Rosling A."/>
        </authorList>
    </citation>
    <scope>NUCLEOTIDE SEQUENCE</scope>
    <source>
        <strain evidence="1">FL966</strain>
    </source>
</reference>
<evidence type="ECO:0000313" key="2">
    <source>
        <dbReference type="Proteomes" id="UP000789759"/>
    </source>
</evidence>
<dbReference type="EMBL" id="CAJVQA010012508">
    <property type="protein sequence ID" value="CAG8717199.1"/>
    <property type="molecule type" value="Genomic_DNA"/>
</dbReference>
<protein>
    <submittedName>
        <fullName evidence="1">1586_t:CDS:1</fullName>
    </submittedName>
</protein>